<dbReference type="GO" id="GO:0005829">
    <property type="term" value="C:cytosol"/>
    <property type="evidence" value="ECO:0007669"/>
    <property type="project" value="TreeGrafter"/>
</dbReference>
<dbReference type="EMBL" id="LSRX01001100">
    <property type="protein sequence ID" value="OLP83673.1"/>
    <property type="molecule type" value="Genomic_DNA"/>
</dbReference>
<evidence type="ECO:0000259" key="11">
    <source>
        <dbReference type="PROSITE" id="PS50802"/>
    </source>
</evidence>
<comment type="similarity">
    <text evidence="9">Belongs to the class I-like SAM-binding methyltransferase superfamily. RNA M5U methyltransferase family.</text>
</comment>
<dbReference type="SUPFAM" id="SSF103511">
    <property type="entry name" value="Chlorophyll a-b binding protein"/>
    <property type="match status" value="1"/>
</dbReference>
<accession>A0A1Q9CL64</accession>
<evidence type="ECO:0000256" key="7">
    <source>
        <dbReference type="ARBA" id="ARBA00022694"/>
    </source>
</evidence>
<evidence type="ECO:0000256" key="4">
    <source>
        <dbReference type="ARBA" id="ARBA00022640"/>
    </source>
</evidence>
<dbReference type="Pfam" id="PF02338">
    <property type="entry name" value="OTU"/>
    <property type="match status" value="1"/>
</dbReference>
<dbReference type="GO" id="GO:0032259">
    <property type="term" value="P:methylation"/>
    <property type="evidence" value="ECO:0007669"/>
    <property type="project" value="UniProtKB-KW"/>
</dbReference>
<dbReference type="GO" id="GO:0030697">
    <property type="term" value="F:tRNA (uracil(54)-C5)-methyltransferase activity, S-adenosyl methionine-dependent"/>
    <property type="evidence" value="ECO:0007669"/>
    <property type="project" value="InterPro"/>
</dbReference>
<reference evidence="12 13" key="1">
    <citation type="submission" date="2016-02" db="EMBL/GenBank/DDBJ databases">
        <title>Genome analysis of coral dinoflagellate symbionts highlights evolutionary adaptations to a symbiotic lifestyle.</title>
        <authorList>
            <person name="Aranda M."/>
            <person name="Li Y."/>
            <person name="Liew Y.J."/>
            <person name="Baumgarten S."/>
            <person name="Simakov O."/>
            <person name="Wilson M."/>
            <person name="Piel J."/>
            <person name="Ashoor H."/>
            <person name="Bougouffa S."/>
            <person name="Bajic V.B."/>
            <person name="Ryu T."/>
            <person name="Ravasi T."/>
            <person name="Bayer T."/>
            <person name="Micklem G."/>
            <person name="Kim H."/>
            <person name="Bhak J."/>
            <person name="Lajeunesse T.C."/>
            <person name="Voolstra C.R."/>
        </authorList>
    </citation>
    <scope>NUCLEOTIDE SEQUENCE [LARGE SCALE GENOMIC DNA]</scope>
    <source>
        <strain evidence="12 13">CCMP2467</strain>
    </source>
</reference>
<evidence type="ECO:0000256" key="9">
    <source>
        <dbReference type="PROSITE-ProRule" id="PRU01024"/>
    </source>
</evidence>
<keyword evidence="7" id="KW-0819">tRNA processing</keyword>
<dbReference type="InterPro" id="IPR010280">
    <property type="entry name" value="U5_MeTrfase_fam"/>
</dbReference>
<evidence type="ECO:0000256" key="2">
    <source>
        <dbReference type="ARBA" id="ARBA00022528"/>
    </source>
</evidence>
<gene>
    <name evidence="12" type="primary">trmA</name>
    <name evidence="12" type="ORF">AK812_SmicGene35545</name>
</gene>
<keyword evidence="13" id="KW-1185">Reference proteome</keyword>
<dbReference type="GO" id="GO:0019843">
    <property type="term" value="F:rRNA binding"/>
    <property type="evidence" value="ECO:0007669"/>
    <property type="project" value="TreeGrafter"/>
</dbReference>
<keyword evidence="6 9" id="KW-0949">S-adenosyl-L-methionine</keyword>
<dbReference type="SMART" id="SM00322">
    <property type="entry name" value="KH"/>
    <property type="match status" value="5"/>
</dbReference>
<keyword evidence="2" id="KW-0150">Chloroplast</keyword>
<dbReference type="PROSITE" id="PS51687">
    <property type="entry name" value="SAM_MT_RNA_M5U"/>
    <property type="match status" value="1"/>
</dbReference>
<feature type="domain" description="OTU" evidence="11">
    <location>
        <begin position="1884"/>
        <end position="2016"/>
    </location>
</feature>
<comment type="subcellular location">
    <subcellularLocation>
        <location evidence="1">Plastid</location>
        <location evidence="1">Chloroplast</location>
    </subcellularLocation>
</comment>
<dbReference type="CDD" id="cd00105">
    <property type="entry name" value="KH-I"/>
    <property type="match status" value="3"/>
</dbReference>
<comment type="caution">
    <text evidence="12">The sequence shown here is derived from an EMBL/GenBank/DDBJ whole genome shotgun (WGS) entry which is preliminary data.</text>
</comment>
<name>A0A1Q9CL64_SYMMI</name>
<dbReference type="Pfam" id="PF00504">
    <property type="entry name" value="Chloroa_b-bind"/>
    <property type="match status" value="1"/>
</dbReference>
<organism evidence="12 13">
    <name type="scientific">Symbiodinium microadriaticum</name>
    <name type="common">Dinoflagellate</name>
    <name type="synonym">Zooxanthella microadriatica</name>
    <dbReference type="NCBI Taxonomy" id="2951"/>
    <lineage>
        <taxon>Eukaryota</taxon>
        <taxon>Sar</taxon>
        <taxon>Alveolata</taxon>
        <taxon>Dinophyceae</taxon>
        <taxon>Suessiales</taxon>
        <taxon>Symbiodiniaceae</taxon>
        <taxon>Symbiodinium</taxon>
    </lineage>
</organism>
<dbReference type="InterPro" id="IPR038765">
    <property type="entry name" value="Papain-like_cys_pep_sf"/>
</dbReference>
<evidence type="ECO:0000256" key="5">
    <source>
        <dbReference type="ARBA" id="ARBA00022679"/>
    </source>
</evidence>
<evidence type="ECO:0000256" key="8">
    <source>
        <dbReference type="PROSITE-ProRule" id="PRU00117"/>
    </source>
</evidence>
<keyword evidence="3 9" id="KW-0489">Methyltransferase</keyword>
<dbReference type="Gene3D" id="3.30.310.210">
    <property type="match status" value="1"/>
</dbReference>
<evidence type="ECO:0000256" key="3">
    <source>
        <dbReference type="ARBA" id="ARBA00022603"/>
    </source>
</evidence>
<dbReference type="Gene3D" id="3.90.70.80">
    <property type="match status" value="1"/>
</dbReference>
<dbReference type="CDD" id="cd22744">
    <property type="entry name" value="OTU"/>
    <property type="match status" value="1"/>
</dbReference>
<dbReference type="SUPFAM" id="SSF53335">
    <property type="entry name" value="S-adenosyl-L-methionine-dependent methyltransferases"/>
    <property type="match status" value="1"/>
</dbReference>
<sequence length="2864" mass="311503">MADGADGTAPEAAEEHAKESLRSKLWRSFLAQGRAIHSKEMKEACAFYDAVRRDARRCAPKTVVEVCGGHGGLGMLFVAHGIANRLVIIDQSKPPSHELLRSAWSEYLKTASVSYDERPLRQALPEVLRACDDSVLVVACHACQHLAREIVDCCLARKASFAVCPCCPKDPDGSIQAAATAMGVNFSAAMILAEMGRVAPRCRVALRMFDSQISPHNRIIFGRLGPGDDRSDPPPSAAAVQDGQNGELETRSGYSNGAEERLRRAYERAHAHSHGTAASSTAGLWSTEEAFASLRRGDDELRRKTDAVHELLAPLRGEGSLAAALDALEVRESPRQHFRARTIVAVGASTTSDGSDGAGLFRYVPDGSRGLTLEANISKETLLTQISAALPAVAELLGSSERLGEMLRGLRCVKFHGTLGGRPPQLLVCLVYGPEAAPAEGFLLEELRLRLEDALCAVGQATKVVTMASAKGTMRCCPEGCDFVDELLEIPGRGPVSYRQPFGQFSNPNPHIAIATADWLSEIVQHELGGTTDLLELYCGAGSHTLVLAPLFRHVLAVEINRHLVAAAKHNVTSNGLDNVTVMRAPSEDFCRRVLRRRGYELRSEHAPPLQLHFGCTVVDPPRAGLDSVTLEAVAGYDHVLYVSCNPQALRSNLEALLKTHDVYGCAPQKAFPIGVLALLFLWTAPANDETVLTLQTGWFATCQSMVEKDEQVVLPRSTMKLAEAAREKKPDDYGVDTLKITDDDAAFILGKGGKTKEKIARVSGADIELFERDLILEIRGSKVQRRRAKKYCEGVMAQRTGPVNITEEYNDDDLTMLLVPQETVGFVTGRGGNFLRTIEEEWGTLMFFCEVGSGRRDKTEASAIFSLPLAAMPAVQSRFAAAGLVVGLAASASAFVAPSAGRSGSQLRKSVASTAPARTPVAKQTTGDGLATLAVLGAGLAAVRGSRTQTNAAAAVEAEPPLFQPSEQFGATHPLGFFDPLGFTQVGDEKGFRKLRVSEINHGRVAMMASIGLVAQHFVKFPFFENAPAGFSIMDNGEGVLGFFGIFLACAPLELWWRENPEKEPGNYGDPFGVNMYNDEMRMKELNNGRMAMISVLGIFAAEMATGKIVDQLQKMSNQLRRAKQDYEKLAIFGDIRGRRGAELKVLSAIETKSPGYLGKIKHEVIDRDKGKDPEGTWSTDTMTFQDDELSYALGKQGGTRKKLERASGCIVQYVGHTCLFSGTRAERRRAKDYMKWLFAQLEGPVYVDGWEDRDDCCVVHVPSDCIGYITGSRRATLGRMEEEWGTLMFFMTKDGDKGGRAGQAEKLIICGNERGRRGAELKCMNEIEKKAPGHFSRGLREKFSDSRGFDTDRMAIKEDELSYVIGKEAATQKKIEKAAGCILQFVGRYAFMAGIGKERRRCKEYIGWLLQQLKGAVTIPDVTDREDCTEMHIPANCKGWVTGNRGSELRRMEHETSTYMFMALDGRGDERLCIFSHEAGSKVANTGRMAAERLVNELVQEKLRGDEDDPDEVGDGDDDDDDDDDDDGGDGGDDNDDDDEDEVGSLVGTILTYDKLEQDLHAKGSGSIVVLVGGPQEADVAAQLIAGVGRHAAWILYRDKTAPLMVPLVAGSRVLPQHVACQAVPFYGESLWRLAATQPRKFLQEWTKQALPGQFRGVVKDSWEFAEGQRTGDKVVTGLIRIDTDVIVPLLASSGKIGVFMEPVARHPAYPAGQRPAYGLVLGGKQIGLRRAPGTDHQPKTLWQIIGTPVHWSDSFLHDLILSQTPAVSAEILRRQVCGKRCTWWVKATVAGPEDAHCLAVTEGGIELNAWIQHLGKPIPQQGAFTLYRSPFDRVDKPRAITIDGEPDAEDLDGNDGDAARPVPAAKRVATNFTARVVPEGAEVYQVPGDGACFFHAVSKALTVLYNRETSAAQACAETVAHLRRYQEAYVPYWDHVDDRQQGVQNFVDYLERMACADAWAGPLELQACSKTLKICLLVLPEDASRVPCCFGNPSHPPVALFHTRNHYDLLLPSEGTGYPGVILGIAKEAPDNSIPRAGSSIASSAPTGYGDCAVRLDAQAPEAALAPVVVDAVPHVAVPATPDQLEDEPDVPPPPTPPRLVSSIVARDAPEGRQVLVPVAAGAGAVLVAMGHMLRHAVRDQCVCEASVNLPMACMRQHEALVLAWPEPHRGGYTYALRFICRLCCAHATSRFNLLSRSCGPVVRGAARLRRHLQTACDSPDVVAKRTAEFALHVLGDALPAAPLAPPPPPTVTSLADMCADGLQYPAVPLGLANRTAASSSGLAGTESGAFLSLRCTLNVATLVGRVATVLALATTLALDVLVLQAGWRCHLGDQALTNDGKPTNVLLLCAPPRLALSSTLGPVTEEVWSEALLVDPPTGCATARRSIVAERRLRRLARRLRPLLRSRLPRSVSASAIGSKLSNRIIVACVVGFSAVPLRSRRRFPMGRCTLLTWLRLVADEHAKWSAQWTGSAAHMLEETWRWCLALGAPSDSWTPEALFPSAAALQTAVRASARRAAGIDGWRSRQAMAGHKADVRRTFHGTPIEPTLGLLQGCPFSPLLLNCICSLWVRIVREAEPRTTLAVYLDDRTVWHVGRHAVQVVCEAARAGQAFDSFFGLQLHPDKLGSVGVGPGVRAGLSAEAELVGPVKTSFVLLGVHYAFGLTALPDTATLTSEVWRRCERIALAVSSVARRRALLEELVIPLFSWSGPWTQFRKQDLMSWDRAVALLSLWSFKPPKSRSRLLLWHVLGRPRLCLEHALDFATARQEWLRCSTPGAFRLLDTTVTPRWAALQHKWGWSETVTGEWRTPLGLLRPGWDGLAVLHRVADYTFLQGLWAADPKASDRDLSLSLPTFAPARAW</sequence>
<feature type="compositionally biased region" description="Acidic residues" evidence="10">
    <location>
        <begin position="1508"/>
        <end position="1544"/>
    </location>
</feature>
<dbReference type="InterPro" id="IPR029063">
    <property type="entry name" value="SAM-dependent_MTases_sf"/>
</dbReference>
<dbReference type="Proteomes" id="UP000186817">
    <property type="component" value="Unassembled WGS sequence"/>
</dbReference>
<evidence type="ECO:0000256" key="10">
    <source>
        <dbReference type="SAM" id="MobiDB-lite"/>
    </source>
</evidence>
<dbReference type="InterPro" id="IPR022796">
    <property type="entry name" value="Chloroa_b-bind"/>
</dbReference>
<evidence type="ECO:0000313" key="13">
    <source>
        <dbReference type="Proteomes" id="UP000186817"/>
    </source>
</evidence>
<dbReference type="PANTHER" id="PTHR47790:SF2">
    <property type="entry name" value="TRNA_TMRNA (URACIL-C(5))-METHYLTRANSFERASE"/>
    <property type="match status" value="1"/>
</dbReference>
<feature type="region of interest" description="Disordered" evidence="10">
    <location>
        <begin position="1503"/>
        <end position="1544"/>
    </location>
</feature>
<keyword evidence="5 9" id="KW-0808">Transferase</keyword>
<dbReference type="SUPFAM" id="SSF54791">
    <property type="entry name" value="Eukaryotic type KH-domain (KH-domain type I)"/>
    <property type="match status" value="3"/>
</dbReference>
<dbReference type="Pfam" id="PF00013">
    <property type="entry name" value="KH_1"/>
    <property type="match status" value="1"/>
</dbReference>
<dbReference type="Gene3D" id="1.10.3460.10">
    <property type="entry name" value="Chlorophyll a/b binding protein domain"/>
    <property type="match status" value="2"/>
</dbReference>
<proteinExistence type="inferred from homology"/>
<dbReference type="Gene3D" id="2.40.50.1070">
    <property type="match status" value="1"/>
</dbReference>
<dbReference type="InterPro" id="IPR004087">
    <property type="entry name" value="KH_dom"/>
</dbReference>
<dbReference type="OrthoDB" id="431978at2759"/>
<feature type="region of interest" description="Disordered" evidence="10">
    <location>
        <begin position="220"/>
        <end position="257"/>
    </location>
</feature>
<evidence type="ECO:0000313" key="12">
    <source>
        <dbReference type="EMBL" id="OLP83673.1"/>
    </source>
</evidence>
<dbReference type="PROSITE" id="PS50802">
    <property type="entry name" value="OTU"/>
    <property type="match status" value="1"/>
</dbReference>
<dbReference type="InterPro" id="IPR003323">
    <property type="entry name" value="OTU_dom"/>
</dbReference>
<dbReference type="SUPFAM" id="SSF54001">
    <property type="entry name" value="Cysteine proteinases"/>
    <property type="match status" value="1"/>
</dbReference>
<evidence type="ECO:0000256" key="1">
    <source>
        <dbReference type="ARBA" id="ARBA00004229"/>
    </source>
</evidence>
<keyword evidence="4" id="KW-0934">Plastid</keyword>
<dbReference type="Pfam" id="PF05958">
    <property type="entry name" value="tRNA_U5-meth_tr"/>
    <property type="match status" value="1"/>
</dbReference>
<dbReference type="PANTHER" id="PTHR47790">
    <property type="entry name" value="TRNA/TMRNA (URACIL-C(5))-METHYLTRANSFERASE"/>
    <property type="match status" value="1"/>
</dbReference>
<dbReference type="CDD" id="cd02440">
    <property type="entry name" value="AdoMet_MTases"/>
    <property type="match status" value="1"/>
</dbReference>
<feature type="binding site" evidence="9">
    <location>
        <position position="538"/>
    </location>
    <ligand>
        <name>S-adenosyl-L-methionine</name>
        <dbReference type="ChEBI" id="CHEBI:59789"/>
    </ligand>
</feature>
<protein>
    <submittedName>
        <fullName evidence="12">tRNA/tmRNA (Uracil-C(5))-methyltransferase</fullName>
    </submittedName>
</protein>
<dbReference type="InterPro" id="IPR036612">
    <property type="entry name" value="KH_dom_type_1_sf"/>
</dbReference>
<dbReference type="InterPro" id="IPR004088">
    <property type="entry name" value="KH_dom_type_1"/>
</dbReference>
<feature type="binding site" evidence="9">
    <location>
        <position position="559"/>
    </location>
    <ligand>
        <name>S-adenosyl-L-methionine</name>
        <dbReference type="ChEBI" id="CHEBI:59789"/>
    </ligand>
</feature>
<feature type="binding site" evidence="9">
    <location>
        <position position="620"/>
    </location>
    <ligand>
        <name>S-adenosyl-L-methionine</name>
        <dbReference type="ChEBI" id="CHEBI:59789"/>
    </ligand>
</feature>
<keyword evidence="8" id="KW-0694">RNA-binding</keyword>
<dbReference type="PROSITE" id="PS50084">
    <property type="entry name" value="KH_TYPE_1"/>
    <property type="match status" value="2"/>
</dbReference>
<feature type="active site" description="Nucleophile" evidence="9">
    <location>
        <position position="645"/>
    </location>
</feature>
<evidence type="ECO:0000256" key="6">
    <source>
        <dbReference type="ARBA" id="ARBA00022691"/>
    </source>
</evidence>
<dbReference type="GO" id="GO:0008033">
    <property type="term" value="P:tRNA processing"/>
    <property type="evidence" value="ECO:0007669"/>
    <property type="project" value="UniProtKB-KW"/>
</dbReference>
<dbReference type="Gene3D" id="3.40.50.150">
    <property type="entry name" value="Vaccinia Virus protein VP39"/>
    <property type="match status" value="1"/>
</dbReference>
<dbReference type="InterPro" id="IPR011869">
    <property type="entry name" value="TrmA_MeTrfase"/>
</dbReference>
<dbReference type="GO" id="GO:0000049">
    <property type="term" value="F:tRNA binding"/>
    <property type="evidence" value="ECO:0007669"/>
    <property type="project" value="TreeGrafter"/>
</dbReference>
<comment type="caution">
    <text evidence="9">Lacks conserved residue(s) required for the propagation of feature annotation.</text>
</comment>
<dbReference type="GO" id="GO:0009507">
    <property type="term" value="C:chloroplast"/>
    <property type="evidence" value="ECO:0007669"/>
    <property type="project" value="UniProtKB-SubCell"/>
</dbReference>